<dbReference type="EMBL" id="JAPHNI010000487">
    <property type="protein sequence ID" value="KAJ8110566.1"/>
    <property type="molecule type" value="Genomic_DNA"/>
</dbReference>
<evidence type="ECO:0000313" key="1">
    <source>
        <dbReference type="EMBL" id="KAJ8110566.1"/>
    </source>
</evidence>
<gene>
    <name evidence="1" type="ORF">OPT61_g6627</name>
</gene>
<proteinExistence type="predicted"/>
<dbReference type="Proteomes" id="UP001153331">
    <property type="component" value="Unassembled WGS sequence"/>
</dbReference>
<protein>
    <submittedName>
        <fullName evidence="1">Uncharacterized protein</fullName>
    </submittedName>
</protein>
<comment type="caution">
    <text evidence="1">The sequence shown here is derived from an EMBL/GenBank/DDBJ whole genome shotgun (WGS) entry which is preliminary data.</text>
</comment>
<name>A0ACC2I699_9PLEO</name>
<accession>A0ACC2I699</accession>
<evidence type="ECO:0000313" key="2">
    <source>
        <dbReference type="Proteomes" id="UP001153331"/>
    </source>
</evidence>
<sequence>MSRPTRYRPHACSSVEAWGRKSLPDVIQGPSAIEPALGSVRAEGQAERGCWTECTRLVKAVAARRRWTNAGRPAVMEDEGRGTANNGQASVQVGDNTEMRQPLGWKRLRAGRQKKSCTQKLRML</sequence>
<organism evidence="1 2">
    <name type="scientific">Boeremia exigua</name>
    <dbReference type="NCBI Taxonomy" id="749465"/>
    <lineage>
        <taxon>Eukaryota</taxon>
        <taxon>Fungi</taxon>
        <taxon>Dikarya</taxon>
        <taxon>Ascomycota</taxon>
        <taxon>Pezizomycotina</taxon>
        <taxon>Dothideomycetes</taxon>
        <taxon>Pleosporomycetidae</taxon>
        <taxon>Pleosporales</taxon>
        <taxon>Pleosporineae</taxon>
        <taxon>Didymellaceae</taxon>
        <taxon>Boeremia</taxon>
    </lineage>
</organism>
<reference evidence="1" key="1">
    <citation type="submission" date="2022-11" db="EMBL/GenBank/DDBJ databases">
        <title>Genome Sequence of Boeremia exigua.</title>
        <authorList>
            <person name="Buettner E."/>
        </authorList>
    </citation>
    <scope>NUCLEOTIDE SEQUENCE</scope>
    <source>
        <strain evidence="1">CU02</strain>
    </source>
</reference>
<keyword evidence="2" id="KW-1185">Reference proteome</keyword>